<dbReference type="GeneID" id="66871713"/>
<dbReference type="AlphaFoldDB" id="A0A0L0QJM4"/>
<dbReference type="Proteomes" id="UP000036780">
    <property type="component" value="Unassembled WGS sequence"/>
</dbReference>
<keyword evidence="1" id="KW-0472">Membrane</keyword>
<reference evidence="3" key="1">
    <citation type="submission" date="2015-07" db="EMBL/GenBank/DDBJ databases">
        <title>Fjat-10053 dsm26.</title>
        <authorList>
            <person name="Liu B."/>
            <person name="Wang J."/>
            <person name="Zhu Y."/>
            <person name="Liu G."/>
            <person name="Chen Q."/>
            <person name="Chen Z."/>
            <person name="Lan J."/>
            <person name="Che J."/>
            <person name="Ge C."/>
            <person name="Shi H."/>
            <person name="Pan Z."/>
            <person name="Liu X."/>
        </authorList>
    </citation>
    <scope>NUCLEOTIDE SEQUENCE [LARGE SCALE GENOMIC DNA]</scope>
    <source>
        <strain evidence="3">DSM 26</strain>
    </source>
</reference>
<proteinExistence type="predicted"/>
<keyword evidence="1" id="KW-1133">Transmembrane helix</keyword>
<feature type="transmembrane region" description="Helical" evidence="1">
    <location>
        <begin position="128"/>
        <end position="153"/>
    </location>
</feature>
<dbReference type="RefSeq" id="WP_050351243.1">
    <property type="nucleotide sequence ID" value="NZ_BOSN01000002.1"/>
</dbReference>
<protein>
    <submittedName>
        <fullName evidence="2">Uncharacterized protein</fullName>
    </submittedName>
</protein>
<comment type="caution">
    <text evidence="2">The sequence shown here is derived from an EMBL/GenBank/DDBJ whole genome shotgun (WGS) entry which is preliminary data.</text>
</comment>
<keyword evidence="1" id="KW-0812">Transmembrane</keyword>
<feature type="transmembrane region" description="Helical" evidence="1">
    <location>
        <begin position="191"/>
        <end position="209"/>
    </location>
</feature>
<dbReference type="EMBL" id="LGTO01000007">
    <property type="protein sequence ID" value="KNE18761.1"/>
    <property type="molecule type" value="Genomic_DNA"/>
</dbReference>
<keyword evidence="3" id="KW-1185">Reference proteome</keyword>
<feature type="transmembrane region" description="Helical" evidence="1">
    <location>
        <begin position="54"/>
        <end position="74"/>
    </location>
</feature>
<feature type="transmembrane region" description="Helical" evidence="1">
    <location>
        <begin position="86"/>
        <end position="107"/>
    </location>
</feature>
<dbReference type="PATRIC" id="fig|1473.5.peg.285"/>
<gene>
    <name evidence="2" type="ORF">AFK71_09125</name>
</gene>
<evidence type="ECO:0000256" key="1">
    <source>
        <dbReference type="SAM" id="Phobius"/>
    </source>
</evidence>
<organism evidence="2 3">
    <name type="scientific">Virgibacillus pantothenticus</name>
    <dbReference type="NCBI Taxonomy" id="1473"/>
    <lineage>
        <taxon>Bacteria</taxon>
        <taxon>Bacillati</taxon>
        <taxon>Bacillota</taxon>
        <taxon>Bacilli</taxon>
        <taxon>Bacillales</taxon>
        <taxon>Bacillaceae</taxon>
        <taxon>Virgibacillus</taxon>
    </lineage>
</organism>
<evidence type="ECO:0000313" key="2">
    <source>
        <dbReference type="EMBL" id="KNE18761.1"/>
    </source>
</evidence>
<sequence length="252" mass="29740">MKNNSKDIPYLDEKSMQREISTIIINGLDPKASFWSYLATIYQQIGFKFMFKDFVEIIFTLLISVIIVLAFILSTIEYIHIRNVNLYTIVFIWSPMTYMVMAYLFFVNQKQKTTYEVEMTCKYNLHQLAAFRMLMFSVISMIMNGLFIYALMFQHALNYFYAFLLSSSSLFLFALVFLYVQFHTKTRASKIILLIMWLFSNLLASYYSTSFYLNFLKQIPFYVYGVITIVAIVFYVKSLKGLLFTQKMKGLI</sequence>
<dbReference type="OrthoDB" id="1911369at2"/>
<feature type="transmembrane region" description="Helical" evidence="1">
    <location>
        <begin position="221"/>
        <end position="239"/>
    </location>
</feature>
<accession>A0A0L0QJM4</accession>
<feature type="transmembrane region" description="Helical" evidence="1">
    <location>
        <begin position="159"/>
        <end position="179"/>
    </location>
</feature>
<name>A0A0L0QJM4_VIRPA</name>
<evidence type="ECO:0000313" key="3">
    <source>
        <dbReference type="Proteomes" id="UP000036780"/>
    </source>
</evidence>